<comment type="similarity">
    <text evidence="3">Belongs to the RPAP3 family.</text>
</comment>
<feature type="repeat" description="TPR" evidence="5">
    <location>
        <begin position="81"/>
        <end position="114"/>
    </location>
</feature>
<evidence type="ECO:0000256" key="5">
    <source>
        <dbReference type="PROSITE-ProRule" id="PRU00339"/>
    </source>
</evidence>
<feature type="region of interest" description="Disordered" evidence="6">
    <location>
        <begin position="128"/>
        <end position="221"/>
    </location>
</feature>
<dbReference type="Gene3D" id="1.25.40.10">
    <property type="entry name" value="Tetratricopeptide repeat domain"/>
    <property type="match status" value="1"/>
</dbReference>
<feature type="region of interest" description="Disordered" evidence="6">
    <location>
        <begin position="235"/>
        <end position="396"/>
    </location>
</feature>
<dbReference type="GO" id="GO:0101031">
    <property type="term" value="C:protein folding chaperone complex"/>
    <property type="evidence" value="ECO:0007669"/>
    <property type="project" value="TreeGrafter"/>
</dbReference>
<evidence type="ECO:0000313" key="9">
    <source>
        <dbReference type="Proteomes" id="UP000521872"/>
    </source>
</evidence>
<dbReference type="Pfam" id="PF13877">
    <property type="entry name" value="RPAP3_C"/>
    <property type="match status" value="1"/>
</dbReference>
<protein>
    <recommendedName>
        <fullName evidence="4">RNA polymerase II-associated protein 3</fullName>
    </recommendedName>
</protein>
<dbReference type="Proteomes" id="UP000521872">
    <property type="component" value="Unassembled WGS sequence"/>
</dbReference>
<keyword evidence="2 5" id="KW-0802">TPR repeat</keyword>
<keyword evidence="1" id="KW-0677">Repeat</keyword>
<dbReference type="Pfam" id="PF13432">
    <property type="entry name" value="TPR_16"/>
    <property type="match status" value="1"/>
</dbReference>
<feature type="compositionally biased region" description="Low complexity" evidence="6">
    <location>
        <begin position="167"/>
        <end position="192"/>
    </location>
</feature>
<evidence type="ECO:0000313" key="8">
    <source>
        <dbReference type="EMBL" id="KAF4617296.1"/>
    </source>
</evidence>
<dbReference type="InterPro" id="IPR025986">
    <property type="entry name" value="RPAP3-like_C"/>
</dbReference>
<evidence type="ECO:0000256" key="1">
    <source>
        <dbReference type="ARBA" id="ARBA00022737"/>
    </source>
</evidence>
<dbReference type="PROSITE" id="PS50005">
    <property type="entry name" value="TPR"/>
    <property type="match status" value="1"/>
</dbReference>
<keyword evidence="9" id="KW-1185">Reference proteome</keyword>
<reference evidence="8 9" key="1">
    <citation type="submission" date="2019-12" db="EMBL/GenBank/DDBJ databases">
        <authorList>
            <person name="Floudas D."/>
            <person name="Bentzer J."/>
            <person name="Ahren D."/>
            <person name="Johansson T."/>
            <person name="Persson P."/>
            <person name="Tunlid A."/>
        </authorList>
    </citation>
    <scope>NUCLEOTIDE SEQUENCE [LARGE SCALE GENOMIC DNA]</scope>
    <source>
        <strain evidence="8 9">CBS 102.39</strain>
    </source>
</reference>
<gene>
    <name evidence="8" type="ORF">D9613_005646</name>
</gene>
<feature type="compositionally biased region" description="Low complexity" evidence="6">
    <location>
        <begin position="379"/>
        <end position="391"/>
    </location>
</feature>
<dbReference type="InterPro" id="IPR019734">
    <property type="entry name" value="TPR_rpt"/>
</dbReference>
<dbReference type="PANTHER" id="PTHR46423:SF1">
    <property type="entry name" value="RNA POLYMERASE II-ASSOCIATED PROTEIN 3"/>
    <property type="match status" value="1"/>
</dbReference>
<feature type="compositionally biased region" description="Basic and acidic residues" evidence="6">
    <location>
        <begin position="324"/>
        <end position="340"/>
    </location>
</feature>
<evidence type="ECO:0000256" key="2">
    <source>
        <dbReference type="ARBA" id="ARBA00022803"/>
    </source>
</evidence>
<evidence type="ECO:0000256" key="6">
    <source>
        <dbReference type="SAM" id="MobiDB-lite"/>
    </source>
</evidence>
<feature type="compositionally biased region" description="Polar residues" evidence="6">
    <location>
        <begin position="200"/>
        <end position="218"/>
    </location>
</feature>
<proteinExistence type="inferred from homology"/>
<name>A0A8H4QU84_9AGAR</name>
<evidence type="ECO:0000259" key="7">
    <source>
        <dbReference type="Pfam" id="PF13877"/>
    </source>
</evidence>
<accession>A0A8H4QU84</accession>
<feature type="domain" description="RNA-polymerase II-associated protein 3-like C-terminal" evidence="7">
    <location>
        <begin position="438"/>
        <end position="542"/>
    </location>
</feature>
<feature type="compositionally biased region" description="Polar residues" evidence="6">
    <location>
        <begin position="242"/>
        <end position="260"/>
    </location>
</feature>
<organism evidence="8 9">
    <name type="scientific">Agrocybe pediades</name>
    <dbReference type="NCBI Taxonomy" id="84607"/>
    <lineage>
        <taxon>Eukaryota</taxon>
        <taxon>Fungi</taxon>
        <taxon>Dikarya</taxon>
        <taxon>Basidiomycota</taxon>
        <taxon>Agaricomycotina</taxon>
        <taxon>Agaricomycetes</taxon>
        <taxon>Agaricomycetidae</taxon>
        <taxon>Agaricales</taxon>
        <taxon>Agaricineae</taxon>
        <taxon>Strophariaceae</taxon>
        <taxon>Agrocybe</taxon>
    </lineage>
</organism>
<feature type="compositionally biased region" description="Basic and acidic residues" evidence="6">
    <location>
        <begin position="367"/>
        <end position="378"/>
    </location>
</feature>
<feature type="compositionally biased region" description="Low complexity" evidence="6">
    <location>
        <begin position="281"/>
        <end position="295"/>
    </location>
</feature>
<comment type="caution">
    <text evidence="8">The sequence shown here is derived from an EMBL/GenBank/DDBJ whole genome shotgun (WGS) entry which is preliminary data.</text>
</comment>
<dbReference type="SUPFAM" id="SSF48452">
    <property type="entry name" value="TPR-like"/>
    <property type="match status" value="1"/>
</dbReference>
<dbReference type="EMBL" id="JAACJL010000030">
    <property type="protein sequence ID" value="KAF4617296.1"/>
    <property type="molecule type" value="Genomic_DNA"/>
</dbReference>
<dbReference type="AlphaFoldDB" id="A0A8H4QU84"/>
<evidence type="ECO:0000256" key="4">
    <source>
        <dbReference type="ARBA" id="ARBA00040133"/>
    </source>
</evidence>
<dbReference type="InterPro" id="IPR051966">
    <property type="entry name" value="RPAP3"/>
</dbReference>
<dbReference type="PANTHER" id="PTHR46423">
    <property type="entry name" value="RNA POLYMERASE II-ASSOCIATED PROTEIN 3"/>
    <property type="match status" value="1"/>
</dbReference>
<feature type="compositionally biased region" description="Basic and acidic residues" evidence="6">
    <location>
        <begin position="128"/>
        <end position="143"/>
    </location>
</feature>
<dbReference type="InterPro" id="IPR011990">
    <property type="entry name" value="TPR-like_helical_dom_sf"/>
</dbReference>
<dbReference type="SMART" id="SM00028">
    <property type="entry name" value="TPR"/>
    <property type="match status" value="3"/>
</dbReference>
<sequence length="574" mass="60872">MPDAPNKKAQALAAKEKGNQAFKASDFPSAIGHYTSAHIADPTDPTFPLNRAAAYLKLNKYQDAERDCTTVLRLTPGGKNVKALFRRGQARMGLGRLEDAEKDFSDALTLEPANVSAKQELNAAKELLRKEKERRDVKGKSKVPESVPTTTNGATQPPPPKRRRVPIRIVGEVEGSISSSAPGASSSSSSSSKQPLITPLASSETDSAMSTASETNKQGFDDAFLEKEAALFEDELLRAIPNNESSTPTPKPMSNAQHTKVQPADEPTQPSSPSFSPPPTQASASTSTSTSTPAPNGKEKPKPTPGLKYTSSPSTSSSSTTASGDKETFQKAKQARDASKPSRVGGGIFKATGESVIIREATAETGSESKVEEVKEEAAAATTNTATSPAVAREKVEKAQSPVAPVSMKASSPAPAAAVPGTGAGADVVTPKKPAVVPQTLFEFSRMWDNALGGQKKREEGEVVCERWGLVCSIPPPQIPAIFKTNLEPSLLVSILDIFLKVLKPLPEHETTVRAQVLSYLHALSAVPRFGTLLLFLSKPEKVLAREVWALLGVSGPEGVQDDKVRGVWKGIWG</sequence>
<feature type="compositionally biased region" description="Low complexity" evidence="6">
    <location>
        <begin position="310"/>
        <end position="323"/>
    </location>
</feature>
<evidence type="ECO:0000256" key="3">
    <source>
        <dbReference type="ARBA" id="ARBA00038275"/>
    </source>
</evidence>